<dbReference type="InterPro" id="IPR036855">
    <property type="entry name" value="Znf_CCCH_sf"/>
</dbReference>
<evidence type="ECO:0000259" key="7">
    <source>
        <dbReference type="PROSITE" id="PS50103"/>
    </source>
</evidence>
<dbReference type="EMBL" id="BAABME010000723">
    <property type="protein sequence ID" value="GAA0144995.1"/>
    <property type="molecule type" value="Genomic_DNA"/>
</dbReference>
<comment type="caution">
    <text evidence="8">The sequence shown here is derived from an EMBL/GenBank/DDBJ whole genome shotgun (WGS) entry which is preliminary data.</text>
</comment>
<dbReference type="PROSITE" id="PS50103">
    <property type="entry name" value="ZF_C3H1"/>
    <property type="match status" value="5"/>
</dbReference>
<evidence type="ECO:0000313" key="9">
    <source>
        <dbReference type="Proteomes" id="UP001454036"/>
    </source>
</evidence>
<gene>
    <name evidence="8" type="ORF">LIER_05293</name>
</gene>
<dbReference type="PANTHER" id="PTHR12506">
    <property type="entry name" value="PROTEIN PHOSPHATASE RELATED"/>
    <property type="match status" value="1"/>
</dbReference>
<dbReference type="AlphaFoldDB" id="A0AAV3P429"/>
<organism evidence="8 9">
    <name type="scientific">Lithospermum erythrorhizon</name>
    <name type="common">Purple gromwell</name>
    <name type="synonym">Lithospermum officinale var. erythrorhizon</name>
    <dbReference type="NCBI Taxonomy" id="34254"/>
    <lineage>
        <taxon>Eukaryota</taxon>
        <taxon>Viridiplantae</taxon>
        <taxon>Streptophyta</taxon>
        <taxon>Embryophyta</taxon>
        <taxon>Tracheophyta</taxon>
        <taxon>Spermatophyta</taxon>
        <taxon>Magnoliopsida</taxon>
        <taxon>eudicotyledons</taxon>
        <taxon>Gunneridae</taxon>
        <taxon>Pentapetalae</taxon>
        <taxon>asterids</taxon>
        <taxon>lamiids</taxon>
        <taxon>Boraginales</taxon>
        <taxon>Boraginaceae</taxon>
        <taxon>Boraginoideae</taxon>
        <taxon>Lithospermeae</taxon>
        <taxon>Lithospermum</taxon>
    </lineage>
</organism>
<evidence type="ECO:0000256" key="4">
    <source>
        <dbReference type="ARBA" id="ARBA00023125"/>
    </source>
</evidence>
<dbReference type="Gene3D" id="2.30.30.1190">
    <property type="match status" value="1"/>
</dbReference>
<dbReference type="Pfam" id="PF00642">
    <property type="entry name" value="zf-CCCH"/>
    <property type="match status" value="5"/>
</dbReference>
<dbReference type="InterPro" id="IPR050974">
    <property type="entry name" value="Plant_ZF_CCCH"/>
</dbReference>
<keyword evidence="9" id="KW-1185">Reference proteome</keyword>
<dbReference type="PANTHER" id="PTHR12506:SF20">
    <property type="entry name" value="ZINC FINGER CCCH DOMAIN-CONTAINING PROTEIN 67"/>
    <property type="match status" value="1"/>
</dbReference>
<evidence type="ECO:0000256" key="2">
    <source>
        <dbReference type="ARBA" id="ARBA00022771"/>
    </source>
</evidence>
<evidence type="ECO:0000256" key="1">
    <source>
        <dbReference type="ARBA" id="ARBA00022723"/>
    </source>
</evidence>
<accession>A0AAV3P429</accession>
<feature type="zinc finger region" description="C3H1-type" evidence="5">
    <location>
        <begin position="210"/>
        <end position="238"/>
    </location>
</feature>
<feature type="domain" description="C3H1-type" evidence="7">
    <location>
        <begin position="210"/>
        <end position="238"/>
    </location>
</feature>
<keyword evidence="2 5" id="KW-0863">Zinc-finger</keyword>
<dbReference type="InterPro" id="IPR000571">
    <property type="entry name" value="Znf_CCCH"/>
</dbReference>
<keyword evidence="4" id="KW-0238">DNA-binding</keyword>
<feature type="domain" description="C3H1-type" evidence="7">
    <location>
        <begin position="481"/>
        <end position="509"/>
    </location>
</feature>
<dbReference type="GO" id="GO:0003729">
    <property type="term" value="F:mRNA binding"/>
    <property type="evidence" value="ECO:0007669"/>
    <property type="project" value="TreeGrafter"/>
</dbReference>
<feature type="domain" description="C3H1-type" evidence="7">
    <location>
        <begin position="436"/>
        <end position="464"/>
    </location>
</feature>
<keyword evidence="1 5" id="KW-0479">Metal-binding</keyword>
<dbReference type="GO" id="GO:0003677">
    <property type="term" value="F:DNA binding"/>
    <property type="evidence" value="ECO:0007669"/>
    <property type="project" value="UniProtKB-KW"/>
</dbReference>
<feature type="region of interest" description="Disordered" evidence="6">
    <location>
        <begin position="333"/>
        <end position="361"/>
    </location>
</feature>
<feature type="domain" description="C3H1-type" evidence="7">
    <location>
        <begin position="305"/>
        <end position="333"/>
    </location>
</feature>
<keyword evidence="3 5" id="KW-0862">Zinc</keyword>
<evidence type="ECO:0000256" key="5">
    <source>
        <dbReference type="PROSITE-ProRule" id="PRU00723"/>
    </source>
</evidence>
<sequence length="531" mass="59470">MHKLGGEEDFKKTQQTYEAIQFFDDPEMIKNQNTCVVVGGVKENEVAELGLVFENAVLELGQSEKLNIGEETTLFEHDQCEKLNIDEGTTVVKHDQYEKFSVGGETTVFVPDQCEKLSLDEDGLQRDGEEFDDEEVERMINEELRGLVLRQALSEQKGSVDGDGEGNNGWGEYEDEEFEEVGNAENGNGDESWGREEGKFNEKKMMYPLRPDAEDCAFYMKTGSCKYGFHCKFNHPPVPRRKYQVPKDKIKPREEHLERSGQSECKYYLSSGGCKFGNACKYNHSRERSTVSPAPEFNFLGLPIRPGEQECPFYMRTGSCKYGSNCRFHHPDPSAGSGADSSPYRNGAPLAGASQPAPWSSPRALSNAASFVPMMYPPAQGIHSSTDWNGYQAPVYPPTERSLPTPPAFTMNNLGTEASFPSRHHQPLFIDEFPERPGQPECSYFLKTGDCKYKSNCKFHHPKSRVMKSTPSLSDKGLPLRPDQAVCSFYQRYGICKFGPACKFDHPEHLGNSVHSSVSDFEQSSFGNAVA</sequence>
<dbReference type="GO" id="GO:0008270">
    <property type="term" value="F:zinc ion binding"/>
    <property type="evidence" value="ECO:0007669"/>
    <property type="project" value="UniProtKB-KW"/>
</dbReference>
<feature type="domain" description="C3H1-type" evidence="7">
    <location>
        <begin position="259"/>
        <end position="287"/>
    </location>
</feature>
<evidence type="ECO:0000256" key="3">
    <source>
        <dbReference type="ARBA" id="ARBA00022833"/>
    </source>
</evidence>
<feature type="zinc finger region" description="C3H1-type" evidence="5">
    <location>
        <begin position="436"/>
        <end position="464"/>
    </location>
</feature>
<protein>
    <submittedName>
        <fullName evidence="8">Protein phosphatase</fullName>
    </submittedName>
</protein>
<feature type="zinc finger region" description="C3H1-type" evidence="5">
    <location>
        <begin position="259"/>
        <end position="287"/>
    </location>
</feature>
<dbReference type="Gene3D" id="4.10.1000.10">
    <property type="entry name" value="Zinc finger, CCCH-type"/>
    <property type="match status" value="3"/>
</dbReference>
<evidence type="ECO:0000256" key="6">
    <source>
        <dbReference type="SAM" id="MobiDB-lite"/>
    </source>
</evidence>
<name>A0AAV3P429_LITER</name>
<proteinExistence type="predicted"/>
<dbReference type="SMART" id="SM00356">
    <property type="entry name" value="ZnF_C3H1"/>
    <property type="match status" value="5"/>
</dbReference>
<feature type="zinc finger region" description="C3H1-type" evidence="5">
    <location>
        <begin position="481"/>
        <end position="509"/>
    </location>
</feature>
<evidence type="ECO:0000313" key="8">
    <source>
        <dbReference type="EMBL" id="GAA0144995.1"/>
    </source>
</evidence>
<dbReference type="SUPFAM" id="SSF90229">
    <property type="entry name" value="CCCH zinc finger"/>
    <property type="match status" value="5"/>
</dbReference>
<feature type="zinc finger region" description="C3H1-type" evidence="5">
    <location>
        <begin position="305"/>
        <end position="333"/>
    </location>
</feature>
<dbReference type="Proteomes" id="UP001454036">
    <property type="component" value="Unassembled WGS sequence"/>
</dbReference>
<reference evidence="8 9" key="1">
    <citation type="submission" date="2024-01" db="EMBL/GenBank/DDBJ databases">
        <title>The complete chloroplast genome sequence of Lithospermum erythrorhizon: insights into the phylogenetic relationship among Boraginaceae species and the maternal lineages of purple gromwells.</title>
        <authorList>
            <person name="Okada T."/>
            <person name="Watanabe K."/>
        </authorList>
    </citation>
    <scope>NUCLEOTIDE SEQUENCE [LARGE SCALE GENOMIC DNA]</scope>
</reference>